<evidence type="ECO:0000256" key="1">
    <source>
        <dbReference type="ARBA" id="ARBA00004123"/>
    </source>
</evidence>
<dbReference type="SMART" id="SM00338">
    <property type="entry name" value="BRLZ"/>
    <property type="match status" value="1"/>
</dbReference>
<dbReference type="InterPro" id="IPR004827">
    <property type="entry name" value="bZIP"/>
</dbReference>
<evidence type="ECO:0000259" key="8">
    <source>
        <dbReference type="PROSITE" id="PS50217"/>
    </source>
</evidence>
<evidence type="ECO:0000256" key="4">
    <source>
        <dbReference type="ARBA" id="ARBA00023125"/>
    </source>
</evidence>
<accession>A0A8J5GBR4</accession>
<dbReference type="Proteomes" id="UP000734854">
    <property type="component" value="Unassembled WGS sequence"/>
</dbReference>
<keyword evidence="7" id="KW-0175">Coiled coil</keyword>
<evidence type="ECO:0000256" key="3">
    <source>
        <dbReference type="ARBA" id="ARBA00023015"/>
    </source>
</evidence>
<evidence type="ECO:0000313" key="9">
    <source>
        <dbReference type="EMBL" id="KAG6505185.1"/>
    </source>
</evidence>
<dbReference type="GO" id="GO:0003677">
    <property type="term" value="F:DNA binding"/>
    <property type="evidence" value="ECO:0007669"/>
    <property type="project" value="UniProtKB-KW"/>
</dbReference>
<name>A0A8J5GBR4_ZINOF</name>
<feature type="coiled-coil region" evidence="7">
    <location>
        <begin position="185"/>
        <end position="212"/>
    </location>
</feature>
<sequence>MSSSMASSRVMLSSSSPASDLARLPDAVAVKGFGSMSVEELLRNASGGGLDGAGKSFPLPKSVGGRTVEDMRWEIAPNRGADGSGGEMTLEDFLAKASVVGMEDVVIPTGWSQVALAANHATREGFGEPRNLLLENPAIGFGNGEEGVVRAERGRKRPLSDPVDRMAIQREKRMIKNRESAARSRERKQAYINQLEASVAKLEEDNARLLRCLIMIIIISSWKSASESKMLTALQLSMVTNYNLTRAAAKDEAQEVVQFASRIERSIQILKLQRLILWKTYYQ</sequence>
<comment type="caution">
    <text evidence="9">The sequence shown here is derived from an EMBL/GenBank/DDBJ whole genome shotgun (WGS) entry which is preliminary data.</text>
</comment>
<gene>
    <name evidence="9" type="ORF">ZIOFF_037539</name>
</gene>
<dbReference type="AlphaFoldDB" id="A0A8J5GBR4"/>
<dbReference type="GO" id="GO:0045893">
    <property type="term" value="P:positive regulation of DNA-templated transcription"/>
    <property type="evidence" value="ECO:0007669"/>
    <property type="project" value="InterPro"/>
</dbReference>
<dbReference type="InterPro" id="IPR046347">
    <property type="entry name" value="bZIP_sf"/>
</dbReference>
<evidence type="ECO:0000256" key="5">
    <source>
        <dbReference type="ARBA" id="ARBA00023163"/>
    </source>
</evidence>
<keyword evidence="2" id="KW-0938">Abscisic acid signaling pathway</keyword>
<dbReference type="Pfam" id="PF00170">
    <property type="entry name" value="bZIP_1"/>
    <property type="match status" value="1"/>
</dbReference>
<keyword evidence="4" id="KW-0238">DNA-binding</keyword>
<dbReference type="PANTHER" id="PTHR22952">
    <property type="entry name" value="CAMP-RESPONSE ELEMENT BINDING PROTEIN-RELATED"/>
    <property type="match status" value="1"/>
</dbReference>
<proteinExistence type="predicted"/>
<evidence type="ECO:0000256" key="6">
    <source>
        <dbReference type="ARBA" id="ARBA00023242"/>
    </source>
</evidence>
<dbReference type="GO" id="GO:0009738">
    <property type="term" value="P:abscisic acid-activated signaling pathway"/>
    <property type="evidence" value="ECO:0007669"/>
    <property type="project" value="UniProtKB-KW"/>
</dbReference>
<evidence type="ECO:0000313" key="10">
    <source>
        <dbReference type="Proteomes" id="UP000734854"/>
    </source>
</evidence>
<dbReference type="InterPro" id="IPR043452">
    <property type="entry name" value="BZIP46-like"/>
</dbReference>
<dbReference type="GO" id="GO:0003700">
    <property type="term" value="F:DNA-binding transcription factor activity"/>
    <property type="evidence" value="ECO:0007669"/>
    <property type="project" value="InterPro"/>
</dbReference>
<dbReference type="PROSITE" id="PS50217">
    <property type="entry name" value="BZIP"/>
    <property type="match status" value="1"/>
</dbReference>
<dbReference type="SUPFAM" id="SSF57959">
    <property type="entry name" value="Leucine zipper domain"/>
    <property type="match status" value="1"/>
</dbReference>
<keyword evidence="5" id="KW-0804">Transcription</keyword>
<dbReference type="PROSITE" id="PS00036">
    <property type="entry name" value="BZIP_BASIC"/>
    <property type="match status" value="1"/>
</dbReference>
<reference evidence="9 10" key="1">
    <citation type="submission" date="2020-08" db="EMBL/GenBank/DDBJ databases">
        <title>Plant Genome Project.</title>
        <authorList>
            <person name="Zhang R.-G."/>
        </authorList>
    </citation>
    <scope>NUCLEOTIDE SEQUENCE [LARGE SCALE GENOMIC DNA]</scope>
    <source>
        <tissue evidence="9">Rhizome</tissue>
    </source>
</reference>
<dbReference type="Gene3D" id="1.20.5.170">
    <property type="match status" value="1"/>
</dbReference>
<dbReference type="GO" id="GO:0005634">
    <property type="term" value="C:nucleus"/>
    <property type="evidence" value="ECO:0007669"/>
    <property type="project" value="UniProtKB-SubCell"/>
</dbReference>
<dbReference type="EMBL" id="JACMSC010000010">
    <property type="protein sequence ID" value="KAG6505185.1"/>
    <property type="molecule type" value="Genomic_DNA"/>
</dbReference>
<dbReference type="PANTHER" id="PTHR22952:SF392">
    <property type="entry name" value="BZIP TRANSCRIPTION FACTOR 12"/>
    <property type="match status" value="1"/>
</dbReference>
<feature type="domain" description="BZIP" evidence="8">
    <location>
        <begin position="167"/>
        <end position="209"/>
    </location>
</feature>
<comment type="subcellular location">
    <subcellularLocation>
        <location evidence="1">Nucleus</location>
    </subcellularLocation>
</comment>
<keyword evidence="6" id="KW-0539">Nucleus</keyword>
<protein>
    <recommendedName>
        <fullName evidence="8">BZIP domain-containing protein</fullName>
    </recommendedName>
</protein>
<keyword evidence="3" id="KW-0805">Transcription regulation</keyword>
<keyword evidence="10" id="KW-1185">Reference proteome</keyword>
<dbReference type="CDD" id="cd14707">
    <property type="entry name" value="bZIP_plant_BZIP46"/>
    <property type="match status" value="1"/>
</dbReference>
<organism evidence="9 10">
    <name type="scientific">Zingiber officinale</name>
    <name type="common">Ginger</name>
    <name type="synonym">Amomum zingiber</name>
    <dbReference type="NCBI Taxonomy" id="94328"/>
    <lineage>
        <taxon>Eukaryota</taxon>
        <taxon>Viridiplantae</taxon>
        <taxon>Streptophyta</taxon>
        <taxon>Embryophyta</taxon>
        <taxon>Tracheophyta</taxon>
        <taxon>Spermatophyta</taxon>
        <taxon>Magnoliopsida</taxon>
        <taxon>Liliopsida</taxon>
        <taxon>Zingiberales</taxon>
        <taxon>Zingiberaceae</taxon>
        <taxon>Zingiber</taxon>
    </lineage>
</organism>
<evidence type="ECO:0000256" key="7">
    <source>
        <dbReference type="SAM" id="Coils"/>
    </source>
</evidence>
<dbReference type="FunFam" id="1.20.5.170:FF:000036">
    <property type="entry name" value="ABSCISIC ACID-INSENSITIVE 5-like protein 2"/>
    <property type="match status" value="1"/>
</dbReference>
<evidence type="ECO:0000256" key="2">
    <source>
        <dbReference type="ARBA" id="ARBA00022682"/>
    </source>
</evidence>